<organism evidence="4 5">
    <name type="scientific">Hyphodiscus hymeniophilus</name>
    <dbReference type="NCBI Taxonomy" id="353542"/>
    <lineage>
        <taxon>Eukaryota</taxon>
        <taxon>Fungi</taxon>
        <taxon>Dikarya</taxon>
        <taxon>Ascomycota</taxon>
        <taxon>Pezizomycotina</taxon>
        <taxon>Leotiomycetes</taxon>
        <taxon>Helotiales</taxon>
        <taxon>Hyphodiscaceae</taxon>
        <taxon>Hyphodiscus</taxon>
    </lineage>
</organism>
<dbReference type="InterPro" id="IPR051589">
    <property type="entry name" value="Sialate-O-sulfotransferase"/>
</dbReference>
<dbReference type="Pfam" id="PF01822">
    <property type="entry name" value="WSC"/>
    <property type="match status" value="2"/>
</dbReference>
<dbReference type="AlphaFoldDB" id="A0A9P7AWM0"/>
<keyword evidence="1" id="KW-0677">Repeat</keyword>
<keyword evidence="5" id="KW-1185">Reference proteome</keyword>
<sequence length="244" mass="25802">MRPTFLSSIALIAAAIGHVYAQISSSCDAVYSPPPVGPYVYYGCMTESTVSRSLNLATTTNATMTPEFCAMFCSSRGYPVMGVEFADECYCGTYPAGDSTTAPQNECDMECAGDANQVCGGPDRLNVYALQNYTRPTIPRTADGYVYAGCYTDSPSNRALGLASTVDYDSMTVEKCGQFCKSGGYLMFGLEYGGECWCGNAVSAGNTIAPKQDAECTTTCPGDPTELACGAANRLNVYLILLSA</sequence>
<accession>A0A9P7AWM0</accession>
<dbReference type="PROSITE" id="PS51257">
    <property type="entry name" value="PROKAR_LIPOPROTEIN"/>
    <property type="match status" value="1"/>
</dbReference>
<protein>
    <submittedName>
        <fullName evidence="4">WSC domain-containing</fullName>
    </submittedName>
</protein>
<dbReference type="Proteomes" id="UP000785200">
    <property type="component" value="Unassembled WGS sequence"/>
</dbReference>
<name>A0A9P7AWM0_9HELO</name>
<gene>
    <name evidence="4" type="ORF">D0Z07_4763</name>
</gene>
<evidence type="ECO:0000256" key="2">
    <source>
        <dbReference type="SAM" id="SignalP"/>
    </source>
</evidence>
<evidence type="ECO:0000313" key="5">
    <source>
        <dbReference type="Proteomes" id="UP000785200"/>
    </source>
</evidence>
<dbReference type="EMBL" id="VNKQ01000009">
    <property type="protein sequence ID" value="KAG0648748.1"/>
    <property type="molecule type" value="Genomic_DNA"/>
</dbReference>
<dbReference type="PROSITE" id="PS51212">
    <property type="entry name" value="WSC"/>
    <property type="match status" value="2"/>
</dbReference>
<dbReference type="InterPro" id="IPR002889">
    <property type="entry name" value="WSC_carb-bd"/>
</dbReference>
<keyword evidence="2" id="KW-0732">Signal</keyword>
<dbReference type="OrthoDB" id="5985073at2759"/>
<evidence type="ECO:0000256" key="1">
    <source>
        <dbReference type="ARBA" id="ARBA00022737"/>
    </source>
</evidence>
<feature type="domain" description="WSC" evidence="3">
    <location>
        <begin position="144"/>
        <end position="241"/>
    </location>
</feature>
<feature type="chain" id="PRO_5040141701" evidence="2">
    <location>
        <begin position="22"/>
        <end position="244"/>
    </location>
</feature>
<dbReference type="SMART" id="SM00321">
    <property type="entry name" value="WSC"/>
    <property type="match status" value="2"/>
</dbReference>
<dbReference type="PANTHER" id="PTHR45964">
    <property type="entry name" value="WSCD FAMILY MEMBER CG9164"/>
    <property type="match status" value="1"/>
</dbReference>
<dbReference type="PANTHER" id="PTHR45964:SF9">
    <property type="entry name" value="SULFOTRANSFERASE"/>
    <property type="match status" value="1"/>
</dbReference>
<reference evidence="4" key="1">
    <citation type="submission" date="2019-07" db="EMBL/GenBank/DDBJ databases">
        <title>Hyphodiscus hymeniophilus genome sequencing and assembly.</title>
        <authorList>
            <person name="Kramer G."/>
            <person name="Nodwell J."/>
        </authorList>
    </citation>
    <scope>NUCLEOTIDE SEQUENCE</scope>
    <source>
        <strain evidence="4">ATCC 34498</strain>
    </source>
</reference>
<feature type="signal peptide" evidence="2">
    <location>
        <begin position="1"/>
        <end position="21"/>
    </location>
</feature>
<feature type="domain" description="WSC" evidence="3">
    <location>
        <begin position="38"/>
        <end position="131"/>
    </location>
</feature>
<comment type="caution">
    <text evidence="4">The sequence shown here is derived from an EMBL/GenBank/DDBJ whole genome shotgun (WGS) entry which is preliminary data.</text>
</comment>
<evidence type="ECO:0000259" key="3">
    <source>
        <dbReference type="PROSITE" id="PS51212"/>
    </source>
</evidence>
<proteinExistence type="predicted"/>
<evidence type="ECO:0000313" key="4">
    <source>
        <dbReference type="EMBL" id="KAG0648748.1"/>
    </source>
</evidence>